<feature type="compositionally biased region" description="Low complexity" evidence="1">
    <location>
        <begin position="476"/>
        <end position="487"/>
    </location>
</feature>
<dbReference type="STRING" id="218821.SAMN05421837_1031011"/>
<protein>
    <submittedName>
        <fullName evidence="2">Uncharacterized protein</fullName>
    </submittedName>
</protein>
<dbReference type="AlphaFoldDB" id="A0A1H5QNT9"/>
<evidence type="ECO:0000313" key="2">
    <source>
        <dbReference type="EMBL" id="SEF27729.1"/>
    </source>
</evidence>
<proteinExistence type="predicted"/>
<name>A0A1H5QNT9_9PSEU</name>
<reference evidence="3" key="1">
    <citation type="submission" date="2016-10" db="EMBL/GenBank/DDBJ databases">
        <authorList>
            <person name="Varghese N."/>
            <person name="Submissions S."/>
        </authorList>
    </citation>
    <scope>NUCLEOTIDE SEQUENCE [LARGE SCALE GENOMIC DNA]</scope>
    <source>
        <strain evidence="3">DSM 44654</strain>
    </source>
</reference>
<evidence type="ECO:0000256" key="1">
    <source>
        <dbReference type="SAM" id="MobiDB-lite"/>
    </source>
</evidence>
<organism evidence="2 3">
    <name type="scientific">Amycolatopsis pretoriensis</name>
    <dbReference type="NCBI Taxonomy" id="218821"/>
    <lineage>
        <taxon>Bacteria</taxon>
        <taxon>Bacillati</taxon>
        <taxon>Actinomycetota</taxon>
        <taxon>Actinomycetes</taxon>
        <taxon>Pseudonocardiales</taxon>
        <taxon>Pseudonocardiaceae</taxon>
        <taxon>Amycolatopsis</taxon>
    </lineage>
</organism>
<accession>A0A1H5QNT9</accession>
<dbReference type="RefSeq" id="WP_086671891.1">
    <property type="nucleotide sequence ID" value="NZ_FNUJ01000003.1"/>
</dbReference>
<dbReference type="Proteomes" id="UP000198878">
    <property type="component" value="Unassembled WGS sequence"/>
</dbReference>
<feature type="compositionally biased region" description="Polar residues" evidence="1">
    <location>
        <begin position="447"/>
        <end position="459"/>
    </location>
</feature>
<keyword evidence="3" id="KW-1185">Reference proteome</keyword>
<gene>
    <name evidence="2" type="ORF">SAMN05421837_1031011</name>
</gene>
<dbReference type="OrthoDB" id="3320501at2"/>
<sequence>MSGDATAPVGTSLVAEQVGAHVLIHARDEPQEGDSFLATLSDGGSGELFVLLSRAARESGSVVEALPDLLRRYSDAGSFWIGLPGLAAAPARAAWLAGMLSRNVYAPDGGFSTRPGAAAFAGHGMGGTGWWRFSPDAPAMLAGVRFPVLRWEHLCPARPISAGPVVVEPIPAGVLVRRVADAPASTGHPASAVPADARFPQIVVGPGEAAPPDAVAEILNRMRDARPSLVVMAPDAAAHTWLAELALRSRQEFRFRPAGRYQPFQALLSQTAGGGDQHVLEISAPPPGWVTAGPRSYRHGHGTEAVFADVVPSGLVLRREDGKLAAEIGPFDPAAWSLVLGSPGEVVGIPLLVAADHLLSGLDPHRRATVRVRVAGALDPEAATALERLATQRPSAARRPVRTTPAPSRPAGTAGNPVRPAAPAATSEPEATVSASLAPRVAVAATDPSSSSARPTTAWSGAPVVTVAEPRRRPAVEVSAEPPAAEPESLREPAAPPTVRQPAQPQEPAVHELEPAVAGPAEDEGPVAPVVLKDRASTTAEQNRFTSGAGEAFNQALATVNAALAAWPSMRQQGGTSGAKADYVAVCLYLGTGETGGAELNDAVRAGRKSGVDGQIPCLVSGLRRLPTHRRAVLRQGRVDDSLEYGAAPGSLLVEPGFLSASTELDVTLPGADLDVLIWPATARRTSELVVGRPISETVFAAGARFKALAVRTDEADSEDEEVDRVIAPRTAALFRELAPDEDVTAELTERDLHVLEKLDRVLARRRKAELRVVDDPGIVSRLTGSMLKFRAETGQSAMAVSR</sequence>
<feature type="compositionally biased region" description="Low complexity" evidence="1">
    <location>
        <begin position="421"/>
        <end position="432"/>
    </location>
</feature>
<feature type="region of interest" description="Disordered" evidence="1">
    <location>
        <begin position="389"/>
        <end position="511"/>
    </location>
</feature>
<evidence type="ECO:0000313" key="3">
    <source>
        <dbReference type="Proteomes" id="UP000198878"/>
    </source>
</evidence>
<dbReference type="Gene3D" id="3.90.176.10">
    <property type="entry name" value="Toxin ADP-ribosyltransferase, Chain A, domain 1"/>
    <property type="match status" value="1"/>
</dbReference>
<dbReference type="EMBL" id="FNUJ01000003">
    <property type="protein sequence ID" value="SEF27729.1"/>
    <property type="molecule type" value="Genomic_DNA"/>
</dbReference>